<evidence type="ECO:0000256" key="1">
    <source>
        <dbReference type="ARBA" id="ARBA00022737"/>
    </source>
</evidence>
<comment type="caution">
    <text evidence="8">The sequence shown here is derived from an EMBL/GenBank/DDBJ whole genome shotgun (WGS) entry which is preliminary data.</text>
</comment>
<feature type="repeat" description="Pumilio" evidence="5">
    <location>
        <begin position="563"/>
        <end position="603"/>
    </location>
</feature>
<evidence type="ECO:0000256" key="2">
    <source>
        <dbReference type="ARBA" id="ARBA00022845"/>
    </source>
</evidence>
<reference evidence="8" key="2">
    <citation type="submission" date="2023-05" db="EMBL/GenBank/DDBJ databases">
        <authorList>
            <person name="Schelkunov M.I."/>
        </authorList>
    </citation>
    <scope>NUCLEOTIDE SEQUENCE</scope>
    <source>
        <strain evidence="8">Hsosn_3</strain>
        <tissue evidence="8">Leaf</tissue>
    </source>
</reference>
<proteinExistence type="predicted"/>
<accession>A0AAD8JE66</accession>
<dbReference type="Gene3D" id="1.25.10.10">
    <property type="entry name" value="Leucine-rich Repeat Variant"/>
    <property type="match status" value="1"/>
</dbReference>
<evidence type="ECO:0000256" key="4">
    <source>
        <dbReference type="ARBA" id="ARBA00058490"/>
    </source>
</evidence>
<dbReference type="InterPro" id="IPR011989">
    <property type="entry name" value="ARM-like"/>
</dbReference>
<dbReference type="EMBL" id="JAUIZM010000001">
    <property type="protein sequence ID" value="KAK1402727.1"/>
    <property type="molecule type" value="Genomic_DNA"/>
</dbReference>
<feature type="repeat" description="Pumilio" evidence="5">
    <location>
        <begin position="640"/>
        <end position="675"/>
    </location>
</feature>
<evidence type="ECO:0000256" key="3">
    <source>
        <dbReference type="ARBA" id="ARBA00022884"/>
    </source>
</evidence>
<evidence type="ECO:0000259" key="7">
    <source>
        <dbReference type="PROSITE" id="PS50303"/>
    </source>
</evidence>
<feature type="repeat" description="Pumilio" evidence="5">
    <location>
        <begin position="420"/>
        <end position="455"/>
    </location>
</feature>
<name>A0AAD8JE66_9APIA</name>
<gene>
    <name evidence="8" type="ORF">POM88_002332</name>
</gene>
<feature type="repeat" description="Pumilio" evidence="5">
    <location>
        <begin position="604"/>
        <end position="639"/>
    </location>
</feature>
<dbReference type="GO" id="GO:0006417">
    <property type="term" value="P:regulation of translation"/>
    <property type="evidence" value="ECO:0007669"/>
    <property type="project" value="UniProtKB-KW"/>
</dbReference>
<reference evidence="8" key="1">
    <citation type="submission" date="2023-02" db="EMBL/GenBank/DDBJ databases">
        <title>Genome of toxic invasive species Heracleum sosnowskyi carries increased number of genes despite the absence of recent whole-genome duplications.</title>
        <authorList>
            <person name="Schelkunov M."/>
            <person name="Shtratnikova V."/>
            <person name="Makarenko M."/>
            <person name="Klepikova A."/>
            <person name="Omelchenko D."/>
            <person name="Novikova G."/>
            <person name="Obukhova E."/>
            <person name="Bogdanov V."/>
            <person name="Penin A."/>
            <person name="Logacheva M."/>
        </authorList>
    </citation>
    <scope>NUCLEOTIDE SEQUENCE</scope>
    <source>
        <strain evidence="8">Hsosn_3</strain>
        <tissue evidence="8">Leaf</tissue>
    </source>
</reference>
<organism evidence="8 9">
    <name type="scientific">Heracleum sosnowskyi</name>
    <dbReference type="NCBI Taxonomy" id="360622"/>
    <lineage>
        <taxon>Eukaryota</taxon>
        <taxon>Viridiplantae</taxon>
        <taxon>Streptophyta</taxon>
        <taxon>Embryophyta</taxon>
        <taxon>Tracheophyta</taxon>
        <taxon>Spermatophyta</taxon>
        <taxon>Magnoliopsida</taxon>
        <taxon>eudicotyledons</taxon>
        <taxon>Gunneridae</taxon>
        <taxon>Pentapetalae</taxon>
        <taxon>asterids</taxon>
        <taxon>campanulids</taxon>
        <taxon>Apiales</taxon>
        <taxon>Apiaceae</taxon>
        <taxon>Apioideae</taxon>
        <taxon>apioid superclade</taxon>
        <taxon>Tordylieae</taxon>
        <taxon>Tordyliinae</taxon>
        <taxon>Heracleum</taxon>
    </lineage>
</organism>
<keyword evidence="9" id="KW-1185">Reference proteome</keyword>
<keyword evidence="3" id="KW-0694">RNA-binding</keyword>
<dbReference type="CDD" id="cd07920">
    <property type="entry name" value="Pumilio"/>
    <property type="match status" value="1"/>
</dbReference>
<comment type="function">
    <text evidence="4">Sequence-specific RNA-binding protein that regulates translation and mRNA stability by binding the 3'-UTR of target mRNAs.</text>
</comment>
<dbReference type="Pfam" id="PF00806">
    <property type="entry name" value="PUF"/>
    <property type="match status" value="8"/>
</dbReference>
<protein>
    <submittedName>
        <fullName evidence="8">Pumilio-like protein 11</fullName>
    </submittedName>
</protein>
<feature type="repeat" description="Pumilio" evidence="5">
    <location>
        <begin position="676"/>
        <end position="713"/>
    </location>
</feature>
<dbReference type="InterPro" id="IPR001313">
    <property type="entry name" value="Pumilio_RNA-bd_rpt"/>
</dbReference>
<dbReference type="AlphaFoldDB" id="A0AAD8JE66"/>
<dbReference type="GO" id="GO:0005737">
    <property type="term" value="C:cytoplasm"/>
    <property type="evidence" value="ECO:0007669"/>
    <property type="project" value="TreeGrafter"/>
</dbReference>
<feature type="repeat" description="Pumilio" evidence="5">
    <location>
        <begin position="456"/>
        <end position="491"/>
    </location>
</feature>
<keyword evidence="2" id="KW-0810">Translation regulation</keyword>
<keyword evidence="1" id="KW-0677">Repeat</keyword>
<sequence>MEKRLNELEFDEFEKLLGEIPSATSGNPGHDESGVTNSQKRAFNEKLVKDHGSLDEGKVSPNSIQQSNIRMIQQEEPNLPDDQSLTSAFTELSFKDRGIAGYASPLVNNTSFILNGQSANGYKNFTSNLDPRFIVTPPGPATVTSNGFDSFDVSVQELKKQQIGYCQPTDNFSGAVPLGHGVQGFHLVPNVPVPGIEFPIIPNQQQLYVDAPSGLPYIHPQQLTSPQITWRHVEEEQYYRMHQQFLYLQQLRNQHLEGQHPISENGNFARLMNRNARHLCHEKSLSYHLEPCKQEPFMNKTMIPRSTNQLRSTFPSDVHSGRVSDHVGKHKFPEKILTRANGLNSLRTVKFGSFGGNEPILNVSQNGRVLPKEYCNHSTSTPNVELQINNSSSCGLSSGIFDFKLNNSKPPLHKDNSLEEFTGRIYLMAKDQHGCRFLQRKFTEGNQEDVEKIFLEIIMNIVELMTDPFGNYLVQKLLEVCDESQQMQILHSITRKPGDLVRISCDMHGTRAVQKVIETLKTQEQFSIIVSALKPGIVTIIKNMNGNHVAQRCLQYLTSEYSEFLFDAATANCVELATDRHGCCVLQKCLNHSDDEQRHRLVQEITSNALILSQDPFGNYVVQYVFEIHVPWATAEILDQLEGNYVDLSIQKYSSNVVEKCLKYAGEERVFSIIQELINSSRIDQIMQDPYGNYVVQAALNLSKGALHVALLEAIRTNVHVLRSSPYGKKVLSSNGLKK</sequence>
<dbReference type="SUPFAM" id="SSF48371">
    <property type="entry name" value="ARM repeat"/>
    <property type="match status" value="1"/>
</dbReference>
<dbReference type="PANTHER" id="PTHR12537:SF147">
    <property type="entry name" value="PUMILIO HOMOLOG 12"/>
    <property type="match status" value="1"/>
</dbReference>
<dbReference type="FunFam" id="1.25.10.10:FF:000237">
    <property type="entry name" value="Pumilio homolog 9"/>
    <property type="match status" value="1"/>
</dbReference>
<dbReference type="PANTHER" id="PTHR12537">
    <property type="entry name" value="RNA BINDING PROTEIN PUMILIO-RELATED"/>
    <property type="match status" value="1"/>
</dbReference>
<dbReference type="PROSITE" id="PS50302">
    <property type="entry name" value="PUM"/>
    <property type="match status" value="7"/>
</dbReference>
<dbReference type="PROSITE" id="PS50303">
    <property type="entry name" value="PUM_HD"/>
    <property type="match status" value="1"/>
</dbReference>
<evidence type="ECO:0000256" key="6">
    <source>
        <dbReference type="SAM" id="MobiDB-lite"/>
    </source>
</evidence>
<feature type="domain" description="PUM-HD" evidence="7">
    <location>
        <begin position="396"/>
        <end position="739"/>
    </location>
</feature>
<dbReference type="GO" id="GO:0003729">
    <property type="term" value="F:mRNA binding"/>
    <property type="evidence" value="ECO:0007669"/>
    <property type="project" value="TreeGrafter"/>
</dbReference>
<evidence type="ECO:0000256" key="5">
    <source>
        <dbReference type="PROSITE-ProRule" id="PRU00317"/>
    </source>
</evidence>
<evidence type="ECO:0000313" key="8">
    <source>
        <dbReference type="EMBL" id="KAK1402727.1"/>
    </source>
</evidence>
<dbReference type="InterPro" id="IPR033712">
    <property type="entry name" value="Pumilio_RNA-bd"/>
</dbReference>
<feature type="region of interest" description="Disordered" evidence="6">
    <location>
        <begin position="18"/>
        <end position="40"/>
    </location>
</feature>
<dbReference type="SMART" id="SM00025">
    <property type="entry name" value="Pumilio"/>
    <property type="match status" value="8"/>
</dbReference>
<dbReference type="InterPro" id="IPR033133">
    <property type="entry name" value="PUM-HD"/>
</dbReference>
<dbReference type="Proteomes" id="UP001237642">
    <property type="component" value="Unassembled WGS sequence"/>
</dbReference>
<dbReference type="InterPro" id="IPR016024">
    <property type="entry name" value="ARM-type_fold"/>
</dbReference>
<feature type="repeat" description="Pumilio" evidence="5">
    <location>
        <begin position="492"/>
        <end position="531"/>
    </location>
</feature>
<evidence type="ECO:0000313" key="9">
    <source>
        <dbReference type="Proteomes" id="UP001237642"/>
    </source>
</evidence>